<dbReference type="Gene3D" id="2.40.50.40">
    <property type="match status" value="1"/>
</dbReference>
<protein>
    <submittedName>
        <fullName evidence="3">Chromo-like domain superfamily protein</fullName>
    </submittedName>
</protein>
<feature type="compositionally biased region" description="Basic and acidic residues" evidence="2">
    <location>
        <begin position="29"/>
        <end position="39"/>
    </location>
</feature>
<dbReference type="SUPFAM" id="SSF54160">
    <property type="entry name" value="Chromo domain-like"/>
    <property type="match status" value="1"/>
</dbReference>
<name>A0A9Q9B0G1_9PEZI</name>
<proteinExistence type="predicted"/>
<keyword evidence="4" id="KW-1185">Reference proteome</keyword>
<comment type="subunit">
    <text evidence="1">Component of the NuA4 histone acetyltransferase complex.</text>
</comment>
<evidence type="ECO:0000313" key="4">
    <source>
        <dbReference type="Proteomes" id="UP001056384"/>
    </source>
</evidence>
<sequence length="173" mass="20298">MGAKPIEESEVDAPRGAQTHRITKQKQKQKQEQEQEPATRARRYKGSKGKAASSKYPRPGPDEHGLYAIDGIIDATYDGLTEESCERWQYLVTWTGYPKSEAQWVTQYYAGAWYIEEYWQKQNAEFERAKEEFLTSENFLTSVVAANKWSRDSERSAFWTWLERKEQEDQRVE</sequence>
<evidence type="ECO:0000313" key="3">
    <source>
        <dbReference type="EMBL" id="USW55348.1"/>
    </source>
</evidence>
<feature type="region of interest" description="Disordered" evidence="2">
    <location>
        <begin position="1"/>
        <end position="62"/>
    </location>
</feature>
<reference evidence="3" key="1">
    <citation type="submission" date="2022-06" db="EMBL/GenBank/DDBJ databases">
        <title>Complete genome sequences of two strains of the flax pathogen Septoria linicola.</title>
        <authorList>
            <person name="Lapalu N."/>
            <person name="Simon A."/>
            <person name="Demenou B."/>
            <person name="Paumier D."/>
            <person name="Guillot M.-P."/>
            <person name="Gout L."/>
            <person name="Valade R."/>
        </authorList>
    </citation>
    <scope>NUCLEOTIDE SEQUENCE</scope>
    <source>
        <strain evidence="3">SE15195</strain>
    </source>
</reference>
<dbReference type="EMBL" id="CP099424">
    <property type="protein sequence ID" value="USW55348.1"/>
    <property type="molecule type" value="Genomic_DNA"/>
</dbReference>
<gene>
    <name evidence="3" type="ORF">Slin15195_G086670</name>
</gene>
<evidence type="ECO:0000256" key="2">
    <source>
        <dbReference type="SAM" id="MobiDB-lite"/>
    </source>
</evidence>
<accession>A0A9Q9B0G1</accession>
<evidence type="ECO:0000256" key="1">
    <source>
        <dbReference type="ARBA" id="ARBA00011353"/>
    </source>
</evidence>
<dbReference type="InterPro" id="IPR016197">
    <property type="entry name" value="Chromo-like_dom_sf"/>
</dbReference>
<dbReference type="AlphaFoldDB" id="A0A9Q9B0G1"/>
<dbReference type="Proteomes" id="UP001056384">
    <property type="component" value="Chromosome 7"/>
</dbReference>
<organism evidence="3 4">
    <name type="scientific">Septoria linicola</name>
    <dbReference type="NCBI Taxonomy" id="215465"/>
    <lineage>
        <taxon>Eukaryota</taxon>
        <taxon>Fungi</taxon>
        <taxon>Dikarya</taxon>
        <taxon>Ascomycota</taxon>
        <taxon>Pezizomycotina</taxon>
        <taxon>Dothideomycetes</taxon>
        <taxon>Dothideomycetidae</taxon>
        <taxon>Mycosphaerellales</taxon>
        <taxon>Mycosphaerellaceae</taxon>
        <taxon>Septoria</taxon>
    </lineage>
</organism>